<feature type="domain" description="Tc1-like transposase DDE" evidence="1">
    <location>
        <begin position="7"/>
        <end position="43"/>
    </location>
</feature>
<dbReference type="Pfam" id="PF13358">
    <property type="entry name" value="DDE_3"/>
    <property type="match status" value="1"/>
</dbReference>
<dbReference type="Proteomes" id="UP000236284">
    <property type="component" value="Unassembled WGS sequence"/>
</dbReference>
<gene>
    <name evidence="2" type="ORF">CEP15_13440</name>
</gene>
<dbReference type="EMBL" id="NJHS01000187">
    <property type="protein sequence ID" value="PNJ94257.1"/>
    <property type="molecule type" value="Genomic_DNA"/>
</dbReference>
<sequence>MNQSVQKLSFCPPYSPDLSPIELCWSKLKQFLHSREARTLEALNESTSAVNYITAEDALNWFNHCGLFT</sequence>
<comment type="caution">
    <text evidence="2">The sequence shown here is derived from an EMBL/GenBank/DDBJ whole genome shotgun (WGS) entry which is preliminary data.</text>
</comment>
<evidence type="ECO:0000259" key="1">
    <source>
        <dbReference type="Pfam" id="PF13358"/>
    </source>
</evidence>
<organism evidence="2 3">
    <name type="scientific">Cylindrospermopsis raciborskii C07</name>
    <dbReference type="NCBI Taxonomy" id="2014886"/>
    <lineage>
        <taxon>Bacteria</taxon>
        <taxon>Bacillati</taxon>
        <taxon>Cyanobacteriota</taxon>
        <taxon>Cyanophyceae</taxon>
        <taxon>Nostocales</taxon>
        <taxon>Aphanizomenonaceae</taxon>
        <taxon>Cylindrospermopsis</taxon>
    </lineage>
</organism>
<name>A0ABX4WLY3_9CYAN</name>
<protein>
    <recommendedName>
        <fullName evidence="1">Tc1-like transposase DDE domain-containing protein</fullName>
    </recommendedName>
</protein>
<reference evidence="2 3" key="1">
    <citation type="submission" date="2017-06" db="EMBL/GenBank/DDBJ databases">
        <title>Genome variation in co-occurring toxic Cylindrospermopsis raciborskii strains determines phenotypic plasticity.</title>
        <authorList>
            <person name="Willis A."/>
            <person name="Woodhouse J."/>
            <person name="Ongley S."/>
            <person name="Jex A."/>
            <person name="Burford M."/>
            <person name="Neilan B."/>
        </authorList>
    </citation>
    <scope>NUCLEOTIDE SEQUENCE [LARGE SCALE GENOMIC DNA]</scope>
    <source>
        <strain evidence="2 3">C07</strain>
    </source>
</reference>
<keyword evidence="3" id="KW-1185">Reference proteome</keyword>
<dbReference type="InterPro" id="IPR036397">
    <property type="entry name" value="RNaseH_sf"/>
</dbReference>
<evidence type="ECO:0000313" key="3">
    <source>
        <dbReference type="Proteomes" id="UP000236284"/>
    </source>
</evidence>
<accession>A0ABX4WLY3</accession>
<dbReference type="Gene3D" id="3.30.420.10">
    <property type="entry name" value="Ribonuclease H-like superfamily/Ribonuclease H"/>
    <property type="match status" value="1"/>
</dbReference>
<evidence type="ECO:0000313" key="2">
    <source>
        <dbReference type="EMBL" id="PNJ94257.1"/>
    </source>
</evidence>
<proteinExistence type="predicted"/>
<dbReference type="InterPro" id="IPR038717">
    <property type="entry name" value="Tc1-like_DDE_dom"/>
</dbReference>